<dbReference type="EMBL" id="FCOX02000004">
    <property type="protein sequence ID" value="SAK51715.1"/>
    <property type="molecule type" value="Genomic_DNA"/>
</dbReference>
<comment type="caution">
    <text evidence="1">The sequence shown here is derived from an EMBL/GenBank/DDBJ whole genome shotgun (WGS) entry which is preliminary data.</text>
</comment>
<gene>
    <name evidence="1" type="ORF">AWB78_01146</name>
</gene>
<keyword evidence="2" id="KW-1185">Reference proteome</keyword>
<sequence length="72" mass="8027">MKSPEKVPERLIHKGFAPSERDYASFDRLRAILAGMLFSRLQTIRRGIPNDASDWIESDSAPVRFLPAGSPG</sequence>
<evidence type="ECO:0000313" key="2">
    <source>
        <dbReference type="Proteomes" id="UP000071859"/>
    </source>
</evidence>
<protein>
    <submittedName>
        <fullName evidence="1">Uncharacterized protein</fullName>
    </submittedName>
</protein>
<dbReference type="RefSeq" id="WP_062603081.1">
    <property type="nucleotide sequence ID" value="NZ_FCOX02000004.1"/>
</dbReference>
<evidence type="ECO:0000313" key="1">
    <source>
        <dbReference type="EMBL" id="SAK51715.1"/>
    </source>
</evidence>
<dbReference type="AlphaFoldDB" id="A0A158A1T7"/>
<reference evidence="1" key="1">
    <citation type="submission" date="2016-01" db="EMBL/GenBank/DDBJ databases">
        <authorList>
            <person name="Peeters C."/>
        </authorList>
    </citation>
    <scope>NUCLEOTIDE SEQUENCE</scope>
    <source>
        <strain evidence="1">LMG 29321</strain>
    </source>
</reference>
<accession>A0A158A1T7</accession>
<proteinExistence type="predicted"/>
<organism evidence="1 2">
    <name type="scientific">Caballeronia calidae</name>
    <dbReference type="NCBI Taxonomy" id="1777139"/>
    <lineage>
        <taxon>Bacteria</taxon>
        <taxon>Pseudomonadati</taxon>
        <taxon>Pseudomonadota</taxon>
        <taxon>Betaproteobacteria</taxon>
        <taxon>Burkholderiales</taxon>
        <taxon>Burkholderiaceae</taxon>
        <taxon>Caballeronia</taxon>
    </lineage>
</organism>
<name>A0A158A1T7_9BURK</name>
<dbReference type="Proteomes" id="UP000071859">
    <property type="component" value="Unassembled WGS sequence"/>
</dbReference>